<evidence type="ECO:0000313" key="1">
    <source>
        <dbReference type="EMBL" id="RAL24246.1"/>
    </source>
</evidence>
<gene>
    <name evidence="1" type="ORF">DL897_11240</name>
</gene>
<name>A0A364K4H2_9BACL</name>
<reference evidence="1 2" key="1">
    <citation type="submission" date="2018-06" db="EMBL/GenBank/DDBJ databases">
        <title>Thermoflavimicrobium daqus sp. nov., a thermophilic microbe isolated from Moutai-flavour Daqu.</title>
        <authorList>
            <person name="Wang X."/>
            <person name="Zhou H."/>
        </authorList>
    </citation>
    <scope>NUCLEOTIDE SEQUENCE [LARGE SCALE GENOMIC DNA]</scope>
    <source>
        <strain evidence="1 2">FBKL4.011</strain>
    </source>
</reference>
<sequence length="142" mass="16109">MRRISQKSAVCIIIVQVICLMILVSCTNIEEKPKDPSKQVSLEDKRVSYTKKNPPTIDGVITDIDQHIIVVEGKMGTSKSKGHISLNKNTEYLVFDGKEYKKGKQSDLQKGFRVKVWSVGEILESYPFQTTAKYVVYEKVQP</sequence>
<evidence type="ECO:0008006" key="3">
    <source>
        <dbReference type="Google" id="ProtNLM"/>
    </source>
</evidence>
<comment type="caution">
    <text evidence="1">The sequence shown here is derived from an EMBL/GenBank/DDBJ whole genome shotgun (WGS) entry which is preliminary data.</text>
</comment>
<dbReference type="InterPro" id="IPR021598">
    <property type="entry name" value="DUF3221"/>
</dbReference>
<dbReference type="Pfam" id="PF11518">
    <property type="entry name" value="DUF3221"/>
    <property type="match status" value="1"/>
</dbReference>
<evidence type="ECO:0000313" key="2">
    <source>
        <dbReference type="Proteomes" id="UP000251213"/>
    </source>
</evidence>
<keyword evidence="2" id="KW-1185">Reference proteome</keyword>
<accession>A0A364K4H2</accession>
<proteinExistence type="predicted"/>
<dbReference type="Proteomes" id="UP000251213">
    <property type="component" value="Unassembled WGS sequence"/>
</dbReference>
<reference evidence="1 2" key="2">
    <citation type="submission" date="2018-06" db="EMBL/GenBank/DDBJ databases">
        <authorList>
            <person name="Zhirakovskaya E."/>
        </authorList>
    </citation>
    <scope>NUCLEOTIDE SEQUENCE [LARGE SCALE GENOMIC DNA]</scope>
    <source>
        <strain evidence="1 2">FBKL4.011</strain>
    </source>
</reference>
<dbReference type="RefSeq" id="WP_113659239.1">
    <property type="nucleotide sequence ID" value="NZ_KZ845667.1"/>
</dbReference>
<dbReference type="EMBL" id="QJKK01000005">
    <property type="protein sequence ID" value="RAL24246.1"/>
    <property type="molecule type" value="Genomic_DNA"/>
</dbReference>
<protein>
    <recommendedName>
        <fullName evidence="3">DUF3221 domain-containing protein</fullName>
    </recommendedName>
</protein>
<organism evidence="1 2">
    <name type="scientific">Thermoflavimicrobium daqui</name>
    <dbReference type="NCBI Taxonomy" id="2137476"/>
    <lineage>
        <taxon>Bacteria</taxon>
        <taxon>Bacillati</taxon>
        <taxon>Bacillota</taxon>
        <taxon>Bacilli</taxon>
        <taxon>Bacillales</taxon>
        <taxon>Thermoactinomycetaceae</taxon>
        <taxon>Thermoflavimicrobium</taxon>
    </lineage>
</organism>
<dbReference type="AlphaFoldDB" id="A0A364K4H2"/>
<dbReference type="OrthoDB" id="2662747at2"/>
<dbReference type="PROSITE" id="PS51257">
    <property type="entry name" value="PROKAR_LIPOPROTEIN"/>
    <property type="match status" value="1"/>
</dbReference>